<dbReference type="EMBL" id="LT853695">
    <property type="protein sequence ID" value="SMQ49619.1"/>
    <property type="molecule type" value="Genomic_DNA"/>
</dbReference>
<evidence type="ECO:0000313" key="1">
    <source>
        <dbReference type="EMBL" id="SMQ49619.1"/>
    </source>
</evidence>
<dbReference type="STRING" id="1276538.A0A1X7RQD0"/>
<accession>A0A1X7RQD0</accession>
<sequence>MSRLLTKEHIKAKSPVTGSRHSISSRSATTMALKVTFALAALASIALAQNQTQAGQPTLTIPFGSTPSADGFAASVQSADGCKTTLVVGCAETSSPNELCQLATDLAATLVMNPTGYQVGYSYSTLGGSAVLSQSCSFEGPVTAATGGVCTLSISVGAAGYSTSVSTVATISSGDVVYARAPVTAGASNLPTGSAACSPTSDGGVAAPTNMVMSVVKVLVPVVAVAGALV</sequence>
<protein>
    <submittedName>
        <fullName evidence="1">Uncharacterized protein</fullName>
    </submittedName>
</protein>
<keyword evidence="2" id="KW-1185">Reference proteome</keyword>
<name>A0A1X7RQD0_ZYMT9</name>
<proteinExistence type="predicted"/>
<dbReference type="Proteomes" id="UP000215127">
    <property type="component" value="Chromosome 4"/>
</dbReference>
<reference evidence="1 2" key="1">
    <citation type="submission" date="2016-06" db="EMBL/GenBank/DDBJ databases">
        <authorList>
            <person name="Kjaerup R.B."/>
            <person name="Dalgaard T.S."/>
            <person name="Juul-Madsen H.R."/>
        </authorList>
    </citation>
    <scope>NUCLEOTIDE SEQUENCE [LARGE SCALE GENOMIC DNA]</scope>
</reference>
<dbReference type="AlphaFoldDB" id="A0A1X7RQD0"/>
<evidence type="ECO:0000313" key="2">
    <source>
        <dbReference type="Proteomes" id="UP000215127"/>
    </source>
</evidence>
<organism evidence="1 2">
    <name type="scientific">Zymoseptoria tritici (strain ST99CH_3D7)</name>
    <dbReference type="NCBI Taxonomy" id="1276538"/>
    <lineage>
        <taxon>Eukaryota</taxon>
        <taxon>Fungi</taxon>
        <taxon>Dikarya</taxon>
        <taxon>Ascomycota</taxon>
        <taxon>Pezizomycotina</taxon>
        <taxon>Dothideomycetes</taxon>
        <taxon>Dothideomycetidae</taxon>
        <taxon>Mycosphaerellales</taxon>
        <taxon>Mycosphaerellaceae</taxon>
        <taxon>Zymoseptoria</taxon>
    </lineage>
</organism>
<gene>
    <name evidence="1" type="ORF">ZT3D7_G4770</name>
</gene>